<dbReference type="InterPro" id="IPR025406">
    <property type="entry name" value="DUF4132"/>
</dbReference>
<accession>A0A2P8DHT2</accession>
<sequence>MSDRPDITGRMPTTPPATPAAAEPLWVDGPDGYSLGIDGTTLACRNAKGKRLKSVPKKVRDSAEAEQLVALTQWLQRHERECRERIETWMLGSLPVPAALLAEVWPDPSWRGLLENLYVVPEAGGDGGFLRGVGEDGRIGVVDLDAETAWITAERVVIAHPVHIEDLDDVRAFAVELDIRQGVAQLTREVYRRAAEPAAHARSVADYDGAEFHRLSEATGRAERGGFAVRGGYAVCRAVDAGRTVQARYWIGSDAPDMPAYTGDLIWVGADERPLPLADIGPIAWSEGIRMAETIYAGRKVDDDGGPRA</sequence>
<evidence type="ECO:0000256" key="1">
    <source>
        <dbReference type="SAM" id="MobiDB-lite"/>
    </source>
</evidence>
<name>A0A2P8DHT2_9ACTN</name>
<feature type="domain" description="DUF4132" evidence="2">
    <location>
        <begin position="49"/>
        <end position="223"/>
    </location>
</feature>
<organism evidence="3 4">
    <name type="scientific">Murinocardiopsis flavida</name>
    <dbReference type="NCBI Taxonomy" id="645275"/>
    <lineage>
        <taxon>Bacteria</taxon>
        <taxon>Bacillati</taxon>
        <taxon>Actinomycetota</taxon>
        <taxon>Actinomycetes</taxon>
        <taxon>Streptosporangiales</taxon>
        <taxon>Nocardiopsidaceae</taxon>
        <taxon>Murinocardiopsis</taxon>
    </lineage>
</organism>
<evidence type="ECO:0000259" key="2">
    <source>
        <dbReference type="Pfam" id="PF13569"/>
    </source>
</evidence>
<feature type="region of interest" description="Disordered" evidence="1">
    <location>
        <begin position="1"/>
        <end position="21"/>
    </location>
</feature>
<dbReference type="Proteomes" id="UP000240542">
    <property type="component" value="Unassembled WGS sequence"/>
</dbReference>
<evidence type="ECO:0000313" key="4">
    <source>
        <dbReference type="Proteomes" id="UP000240542"/>
    </source>
</evidence>
<keyword evidence="4" id="KW-1185">Reference proteome</keyword>
<dbReference type="EMBL" id="PYGA01000010">
    <property type="protein sequence ID" value="PSK96763.1"/>
    <property type="molecule type" value="Genomic_DNA"/>
</dbReference>
<evidence type="ECO:0000313" key="3">
    <source>
        <dbReference type="EMBL" id="PSK96763.1"/>
    </source>
</evidence>
<protein>
    <submittedName>
        <fullName evidence="3">Uncharacterized protein DUF4132</fullName>
    </submittedName>
</protein>
<dbReference type="AlphaFoldDB" id="A0A2P8DHT2"/>
<dbReference type="Pfam" id="PF13569">
    <property type="entry name" value="DUF4132"/>
    <property type="match status" value="1"/>
</dbReference>
<proteinExistence type="predicted"/>
<reference evidence="3 4" key="1">
    <citation type="submission" date="2018-03" db="EMBL/GenBank/DDBJ databases">
        <title>Genomic Encyclopedia of Archaeal and Bacterial Type Strains, Phase II (KMG-II): from individual species to whole genera.</title>
        <authorList>
            <person name="Goeker M."/>
        </authorList>
    </citation>
    <scope>NUCLEOTIDE SEQUENCE [LARGE SCALE GENOMIC DNA]</scope>
    <source>
        <strain evidence="3 4">DSM 45312</strain>
    </source>
</reference>
<comment type="caution">
    <text evidence="3">The sequence shown here is derived from an EMBL/GenBank/DDBJ whole genome shotgun (WGS) entry which is preliminary data.</text>
</comment>
<gene>
    <name evidence="3" type="ORF">CLV63_11060</name>
</gene>